<dbReference type="InterPro" id="IPR036396">
    <property type="entry name" value="Cyt_P450_sf"/>
</dbReference>
<protein>
    <recommendedName>
        <fullName evidence="9">Cytochrome P450</fullName>
    </recommendedName>
</protein>
<dbReference type="PANTHER" id="PTHR24302">
    <property type="entry name" value="CYTOCHROME P450 FAMILY 3"/>
    <property type="match status" value="1"/>
</dbReference>
<keyword evidence="3" id="KW-0479">Metal-binding</keyword>
<feature type="non-terminal residue" evidence="7">
    <location>
        <position position="192"/>
    </location>
</feature>
<evidence type="ECO:0000256" key="1">
    <source>
        <dbReference type="ARBA" id="ARBA00010617"/>
    </source>
</evidence>
<dbReference type="EMBL" id="CAJPIZ010009072">
    <property type="protein sequence ID" value="CAG2111594.1"/>
    <property type="molecule type" value="Genomic_DNA"/>
</dbReference>
<dbReference type="Gene3D" id="1.10.630.10">
    <property type="entry name" value="Cytochrome P450"/>
    <property type="match status" value="1"/>
</dbReference>
<dbReference type="SUPFAM" id="SSF48264">
    <property type="entry name" value="Cytochrome P450"/>
    <property type="match status" value="1"/>
</dbReference>
<keyword evidence="5" id="KW-0408">Iron</keyword>
<dbReference type="GO" id="GO:0005506">
    <property type="term" value="F:iron ion binding"/>
    <property type="evidence" value="ECO:0007669"/>
    <property type="project" value="InterPro"/>
</dbReference>
<dbReference type="AlphaFoldDB" id="A0A7R9KXD9"/>
<organism evidence="7">
    <name type="scientific">Medioppia subpectinata</name>
    <dbReference type="NCBI Taxonomy" id="1979941"/>
    <lineage>
        <taxon>Eukaryota</taxon>
        <taxon>Metazoa</taxon>
        <taxon>Ecdysozoa</taxon>
        <taxon>Arthropoda</taxon>
        <taxon>Chelicerata</taxon>
        <taxon>Arachnida</taxon>
        <taxon>Acari</taxon>
        <taxon>Acariformes</taxon>
        <taxon>Sarcoptiformes</taxon>
        <taxon>Oribatida</taxon>
        <taxon>Brachypylina</taxon>
        <taxon>Oppioidea</taxon>
        <taxon>Oppiidae</taxon>
        <taxon>Medioppia</taxon>
    </lineage>
</organism>
<dbReference type="Proteomes" id="UP000759131">
    <property type="component" value="Unassembled WGS sequence"/>
</dbReference>
<evidence type="ECO:0000256" key="3">
    <source>
        <dbReference type="ARBA" id="ARBA00022723"/>
    </source>
</evidence>
<comment type="similarity">
    <text evidence="1">Belongs to the cytochrome P450 family.</text>
</comment>
<proteinExistence type="inferred from homology"/>
<keyword evidence="8" id="KW-1185">Reference proteome</keyword>
<evidence type="ECO:0008006" key="9">
    <source>
        <dbReference type="Google" id="ProtNLM"/>
    </source>
</evidence>
<dbReference type="GO" id="GO:0016705">
    <property type="term" value="F:oxidoreductase activity, acting on paired donors, with incorporation or reduction of molecular oxygen"/>
    <property type="evidence" value="ECO:0007669"/>
    <property type="project" value="InterPro"/>
</dbReference>
<evidence type="ECO:0000256" key="6">
    <source>
        <dbReference type="ARBA" id="ARBA00023033"/>
    </source>
</evidence>
<dbReference type="GO" id="GO:0008395">
    <property type="term" value="F:steroid hydroxylase activity"/>
    <property type="evidence" value="ECO:0007669"/>
    <property type="project" value="TreeGrafter"/>
</dbReference>
<dbReference type="InterPro" id="IPR001128">
    <property type="entry name" value="Cyt_P450"/>
</dbReference>
<dbReference type="PANTHER" id="PTHR24302:SF15">
    <property type="entry name" value="FATTY-ACID PEROXYGENASE"/>
    <property type="match status" value="1"/>
</dbReference>
<reference evidence="7" key="1">
    <citation type="submission" date="2020-11" db="EMBL/GenBank/DDBJ databases">
        <authorList>
            <person name="Tran Van P."/>
        </authorList>
    </citation>
    <scope>NUCLEOTIDE SEQUENCE</scope>
</reference>
<gene>
    <name evidence="7" type="ORF">OSB1V03_LOCUS11573</name>
</gene>
<dbReference type="EMBL" id="OC863647">
    <property type="protein sequence ID" value="CAD7631164.1"/>
    <property type="molecule type" value="Genomic_DNA"/>
</dbReference>
<dbReference type="OrthoDB" id="2789670at2759"/>
<evidence type="ECO:0000256" key="2">
    <source>
        <dbReference type="ARBA" id="ARBA00022617"/>
    </source>
</evidence>
<keyword evidence="2" id="KW-0349">Heme</keyword>
<evidence type="ECO:0000256" key="5">
    <source>
        <dbReference type="ARBA" id="ARBA00023004"/>
    </source>
</evidence>
<evidence type="ECO:0000313" key="7">
    <source>
        <dbReference type="EMBL" id="CAD7631164.1"/>
    </source>
</evidence>
<dbReference type="GO" id="GO:0020037">
    <property type="term" value="F:heme binding"/>
    <property type="evidence" value="ECO:0007669"/>
    <property type="project" value="InterPro"/>
</dbReference>
<evidence type="ECO:0000256" key="4">
    <source>
        <dbReference type="ARBA" id="ARBA00023002"/>
    </source>
</evidence>
<evidence type="ECO:0000313" key="8">
    <source>
        <dbReference type="Proteomes" id="UP000759131"/>
    </source>
</evidence>
<dbReference type="Pfam" id="PF00067">
    <property type="entry name" value="p450"/>
    <property type="match status" value="1"/>
</dbReference>
<accession>A0A7R9KXD9</accession>
<sequence>MSLFFKSLPYIEMKWYNTYGKIYGVYDSVRPVLTVAEPALVKQILVKEFHKFRNRMPETDPNGRFPENMFNARDGHWKRQRLIVSPAFSSGKLRRLYPLVSECCDEFVTALDGIVSAASYRTPPAVLDLPVLMSHYAVDVIASAAFATKTHPYSHPNHPFVVKAREFGSFNRYQAFVAMIVPSFVAESRWWK</sequence>
<keyword evidence="6" id="KW-0503">Monooxygenase</keyword>
<dbReference type="InterPro" id="IPR050705">
    <property type="entry name" value="Cytochrome_P450_3A"/>
</dbReference>
<keyword evidence="4" id="KW-0560">Oxidoreductase</keyword>
<name>A0A7R9KXD9_9ACAR</name>